<evidence type="ECO:0000256" key="6">
    <source>
        <dbReference type="ARBA" id="ARBA00023170"/>
    </source>
</evidence>
<organism evidence="9 10">
    <name type="scientific">Aromia moschata</name>
    <dbReference type="NCBI Taxonomy" id="1265417"/>
    <lineage>
        <taxon>Eukaryota</taxon>
        <taxon>Metazoa</taxon>
        <taxon>Ecdysozoa</taxon>
        <taxon>Arthropoda</taxon>
        <taxon>Hexapoda</taxon>
        <taxon>Insecta</taxon>
        <taxon>Pterygota</taxon>
        <taxon>Neoptera</taxon>
        <taxon>Endopterygota</taxon>
        <taxon>Coleoptera</taxon>
        <taxon>Polyphaga</taxon>
        <taxon>Cucujiformia</taxon>
        <taxon>Chrysomeloidea</taxon>
        <taxon>Cerambycidae</taxon>
        <taxon>Cerambycinae</taxon>
        <taxon>Callichromatini</taxon>
        <taxon>Aromia</taxon>
    </lineage>
</organism>
<reference evidence="9" key="1">
    <citation type="journal article" date="2023" name="Insect Mol. Biol.">
        <title>Genome sequencing provides insights into the evolution of gene families encoding plant cell wall-degrading enzymes in longhorned beetles.</title>
        <authorList>
            <person name="Shin N.R."/>
            <person name="Okamura Y."/>
            <person name="Kirsch R."/>
            <person name="Pauchet Y."/>
        </authorList>
    </citation>
    <scope>NUCLEOTIDE SEQUENCE</scope>
    <source>
        <strain evidence="9">AMC_N1</strain>
    </source>
</reference>
<evidence type="ECO:0000256" key="2">
    <source>
        <dbReference type="ARBA" id="ARBA00022475"/>
    </source>
</evidence>
<keyword evidence="4 8" id="KW-1133">Transmembrane helix</keyword>
<evidence type="ECO:0000256" key="1">
    <source>
        <dbReference type="ARBA" id="ARBA00004651"/>
    </source>
</evidence>
<evidence type="ECO:0000256" key="3">
    <source>
        <dbReference type="ARBA" id="ARBA00022692"/>
    </source>
</evidence>
<evidence type="ECO:0000256" key="5">
    <source>
        <dbReference type="ARBA" id="ARBA00023136"/>
    </source>
</evidence>
<dbReference type="PANTHER" id="PTHR21143:SF104">
    <property type="entry name" value="GUSTATORY RECEPTOR 8A-RELATED"/>
    <property type="match status" value="1"/>
</dbReference>
<keyword evidence="3 8" id="KW-0812">Transmembrane</keyword>
<dbReference type="EMBL" id="JAPWTK010000612">
    <property type="protein sequence ID" value="KAJ8937834.1"/>
    <property type="molecule type" value="Genomic_DNA"/>
</dbReference>
<keyword evidence="5 8" id="KW-0472">Membrane</keyword>
<dbReference type="PANTHER" id="PTHR21143">
    <property type="entry name" value="INVERTEBRATE GUSTATORY RECEPTOR"/>
    <property type="match status" value="1"/>
</dbReference>
<dbReference type="GO" id="GO:0005886">
    <property type="term" value="C:plasma membrane"/>
    <property type="evidence" value="ECO:0007669"/>
    <property type="project" value="UniProtKB-SubCell"/>
</dbReference>
<comment type="subcellular location">
    <subcellularLocation>
        <location evidence="1">Cell membrane</location>
        <topology evidence="1">Multi-pass membrane protein</topology>
    </subcellularLocation>
</comment>
<evidence type="ECO:0000313" key="10">
    <source>
        <dbReference type="Proteomes" id="UP001162162"/>
    </source>
</evidence>
<dbReference type="GO" id="GO:0030424">
    <property type="term" value="C:axon"/>
    <property type="evidence" value="ECO:0007669"/>
    <property type="project" value="TreeGrafter"/>
</dbReference>
<evidence type="ECO:0000256" key="8">
    <source>
        <dbReference type="SAM" id="Phobius"/>
    </source>
</evidence>
<comment type="caution">
    <text evidence="9">The sequence shown here is derived from an EMBL/GenBank/DDBJ whole genome shotgun (WGS) entry which is preliminary data.</text>
</comment>
<dbReference type="GO" id="GO:0007165">
    <property type="term" value="P:signal transduction"/>
    <property type="evidence" value="ECO:0007669"/>
    <property type="project" value="UniProtKB-KW"/>
</dbReference>
<dbReference type="InterPro" id="IPR013604">
    <property type="entry name" value="7TM_chemorcpt"/>
</dbReference>
<keyword evidence="7" id="KW-0807">Transducer</keyword>
<gene>
    <name evidence="9" type="ORF">NQ318_016714</name>
</gene>
<proteinExistence type="predicted"/>
<keyword evidence="10" id="KW-1185">Reference proteome</keyword>
<evidence type="ECO:0000313" key="9">
    <source>
        <dbReference type="EMBL" id="KAJ8937834.1"/>
    </source>
</evidence>
<keyword evidence="6" id="KW-0675">Receptor</keyword>
<feature type="transmembrane region" description="Helical" evidence="8">
    <location>
        <begin position="112"/>
        <end position="133"/>
    </location>
</feature>
<sequence length="136" mass="15164">MSIHSFVTPVNEGGLEGNIEILRYLHTTTNSEISARLDILLIKTSFQVAVSGLLMACDKVEKSSAKITATCYMRLDGLECPAVRDEIILMAKYVTELAPKLSAAGFFQLNQYFMSTIFSSLMTYLIILIQFNLSLR</sequence>
<keyword evidence="2" id="KW-1003">Cell membrane</keyword>
<accession>A0AAV8XIC3</accession>
<dbReference type="GO" id="GO:0030425">
    <property type="term" value="C:dendrite"/>
    <property type="evidence" value="ECO:0007669"/>
    <property type="project" value="TreeGrafter"/>
</dbReference>
<protein>
    <submittedName>
        <fullName evidence="9">Uncharacterized protein</fullName>
    </submittedName>
</protein>
<evidence type="ECO:0000256" key="7">
    <source>
        <dbReference type="ARBA" id="ARBA00023224"/>
    </source>
</evidence>
<dbReference type="GO" id="GO:0043025">
    <property type="term" value="C:neuronal cell body"/>
    <property type="evidence" value="ECO:0007669"/>
    <property type="project" value="TreeGrafter"/>
</dbReference>
<evidence type="ECO:0000256" key="4">
    <source>
        <dbReference type="ARBA" id="ARBA00022989"/>
    </source>
</evidence>
<dbReference type="GO" id="GO:0008049">
    <property type="term" value="P:male courtship behavior"/>
    <property type="evidence" value="ECO:0007669"/>
    <property type="project" value="TreeGrafter"/>
</dbReference>
<dbReference type="AlphaFoldDB" id="A0AAV8XIC3"/>
<dbReference type="Proteomes" id="UP001162162">
    <property type="component" value="Unassembled WGS sequence"/>
</dbReference>
<name>A0AAV8XIC3_9CUCU</name>
<dbReference type="GO" id="GO:0050909">
    <property type="term" value="P:sensory perception of taste"/>
    <property type="evidence" value="ECO:0007669"/>
    <property type="project" value="InterPro"/>
</dbReference>
<dbReference type="Pfam" id="PF08395">
    <property type="entry name" value="7tm_7"/>
    <property type="match status" value="1"/>
</dbReference>
<dbReference type="GO" id="GO:0007635">
    <property type="term" value="P:chemosensory behavior"/>
    <property type="evidence" value="ECO:0007669"/>
    <property type="project" value="TreeGrafter"/>
</dbReference>